<dbReference type="HOGENOM" id="CLU_079899_1_0_10"/>
<protein>
    <recommendedName>
        <fullName evidence="4">Lipoprotein</fullName>
    </recommendedName>
</protein>
<dbReference type="RefSeq" id="WP_013617908.1">
    <property type="nucleotide sequence ID" value="NC_015164.1"/>
</dbReference>
<evidence type="ECO:0000313" key="2">
    <source>
        <dbReference type="EMBL" id="ADY36477.1"/>
    </source>
</evidence>
<feature type="chain" id="PRO_5003258933" description="Lipoprotein" evidence="1">
    <location>
        <begin position="28"/>
        <end position="278"/>
    </location>
</feature>
<dbReference type="Proteomes" id="UP000007486">
    <property type="component" value="Chromosome"/>
</dbReference>
<evidence type="ECO:0008006" key="4">
    <source>
        <dbReference type="Google" id="ProtNLM"/>
    </source>
</evidence>
<proteinExistence type="predicted"/>
<keyword evidence="1" id="KW-0732">Signal</keyword>
<evidence type="ECO:0000313" key="3">
    <source>
        <dbReference type="Proteomes" id="UP000007486"/>
    </source>
</evidence>
<feature type="signal peptide" evidence="1">
    <location>
        <begin position="1"/>
        <end position="27"/>
    </location>
</feature>
<accession>F0R2E8</accession>
<name>F0R2E8_PHOSB</name>
<reference evidence="2 3" key="1">
    <citation type="journal article" date="2011" name="Stand. Genomic Sci.">
        <title>Complete genome sequence of Bacteroides salanitronis type strain (BL78).</title>
        <authorList>
            <person name="Gronow S."/>
            <person name="Held B."/>
            <person name="Lucas S."/>
            <person name="Lapidus A."/>
            <person name="Del Rio T.G."/>
            <person name="Nolan M."/>
            <person name="Tice H."/>
            <person name="Deshpande S."/>
            <person name="Cheng J.F."/>
            <person name="Pitluck S."/>
            <person name="Liolios K."/>
            <person name="Pagani I."/>
            <person name="Ivanova N."/>
            <person name="Mavromatis K."/>
            <person name="Pati A."/>
            <person name="Tapia R."/>
            <person name="Han C."/>
            <person name="Goodwin L."/>
            <person name="Chen A."/>
            <person name="Palaniappan K."/>
            <person name="Land M."/>
            <person name="Hauser L."/>
            <person name="Chang Y.J."/>
            <person name="Jeffries C.D."/>
            <person name="Brambilla E.M."/>
            <person name="Rohde M."/>
            <person name="Goker M."/>
            <person name="Detter J.C."/>
            <person name="Woyke T."/>
            <person name="Bristow J."/>
            <person name="Markowitz V."/>
            <person name="Hugenholtz P."/>
            <person name="Kyrpides N.C."/>
            <person name="Klenk H.P."/>
            <person name="Eisen J.A."/>
        </authorList>
    </citation>
    <scope>NUCLEOTIDE SEQUENCE [LARGE SCALE GENOMIC DNA]</scope>
    <source>
        <strain evidence="2 3">DSM 18170</strain>
    </source>
</reference>
<dbReference type="Gene3D" id="2.50.20.10">
    <property type="entry name" value="Lipoprotein localisation LolA/LolB/LppX"/>
    <property type="match status" value="1"/>
</dbReference>
<evidence type="ECO:0000256" key="1">
    <source>
        <dbReference type="SAM" id="SignalP"/>
    </source>
</evidence>
<dbReference type="EMBL" id="CP002530">
    <property type="protein sequence ID" value="ADY36477.1"/>
    <property type="molecule type" value="Genomic_DNA"/>
</dbReference>
<dbReference type="OrthoDB" id="1122661at2"/>
<dbReference type="KEGG" id="bsa:Bacsa_1921"/>
<dbReference type="Pfam" id="PF14125">
    <property type="entry name" value="DUF4292"/>
    <property type="match status" value="1"/>
</dbReference>
<dbReference type="eggNOG" id="ENOG5032R9M">
    <property type="taxonomic scope" value="Bacteria"/>
</dbReference>
<dbReference type="AlphaFoldDB" id="F0R2E8"/>
<dbReference type="STRING" id="667015.Bacsa_1921"/>
<gene>
    <name evidence="2" type="ordered locus">Bacsa_1921</name>
</gene>
<keyword evidence="3" id="KW-1185">Reference proteome</keyword>
<organism evidence="2 3">
    <name type="scientific">Phocaeicola salanitronis (strain DSM 18170 / JCM 13657 / CCUG 60908 / BL78)</name>
    <name type="common">Bacteroides salanitronis</name>
    <dbReference type="NCBI Taxonomy" id="667015"/>
    <lineage>
        <taxon>Bacteria</taxon>
        <taxon>Pseudomonadati</taxon>
        <taxon>Bacteroidota</taxon>
        <taxon>Bacteroidia</taxon>
        <taxon>Bacteroidales</taxon>
        <taxon>Bacteroidaceae</taxon>
        <taxon>Phocaeicola</taxon>
    </lineage>
</organism>
<dbReference type="PROSITE" id="PS51257">
    <property type="entry name" value="PROKAR_LIPOPROTEIN"/>
    <property type="match status" value="1"/>
</dbReference>
<sequence length="278" mass="31398">MMAGKVKYLYMILIVLLTASCSSSRKAAKAPMIGGLTGEAYIEKVIEQVPAWQSLSGKVALDLSLGDGKHAEVNATLRLKRGESIQLSVAPFLGIEVARIEISPDGLVALDRLNKRYIQVPFEEINRWARTDLSFAVLQSLFLNELFVPDKAQVDLNDASRFRLSLEGERAMLETEGTHRLTYRFFTSAEQGWLQESRIGVSGTPYALQWKYDAFRQIEQRFFPEKMRLSIEGTSKPLALNMDFSRLSVGGDWKARTEIPAKYTRVEVEDLLKMLQNE</sequence>
<dbReference type="InterPro" id="IPR025634">
    <property type="entry name" value="DUF4292"/>
</dbReference>